<keyword evidence="2" id="KW-0479">Metal-binding</keyword>
<dbReference type="SUPFAM" id="SSF57850">
    <property type="entry name" value="RING/U-box"/>
    <property type="match status" value="1"/>
</dbReference>
<dbReference type="InterPro" id="IPR018200">
    <property type="entry name" value="USP_CS"/>
</dbReference>
<feature type="domain" description="UBP-type" evidence="8">
    <location>
        <begin position="1"/>
        <end position="75"/>
    </location>
</feature>
<dbReference type="SUPFAM" id="SSF54001">
    <property type="entry name" value="Cysteine proteinases"/>
    <property type="match status" value="1"/>
</dbReference>
<dbReference type="PANTHER" id="PTHR21646:SF19">
    <property type="entry name" value="UBIQUITIN CARBOXYL-TERMINAL HYDROLASE 3"/>
    <property type="match status" value="1"/>
</dbReference>
<dbReference type="Gene3D" id="3.90.70.10">
    <property type="entry name" value="Cysteine proteinases"/>
    <property type="match status" value="1"/>
</dbReference>
<dbReference type="OMA" id="KYWVKYL"/>
<dbReference type="AlphaFoldDB" id="A7SFT1"/>
<dbReference type="eggNOG" id="KOG1867">
    <property type="taxonomic scope" value="Eukaryota"/>
</dbReference>
<dbReference type="PROSITE" id="PS50235">
    <property type="entry name" value="USP_3"/>
    <property type="match status" value="1"/>
</dbReference>
<dbReference type="PhylomeDB" id="A7SFT1"/>
<dbReference type="InterPro" id="IPR001607">
    <property type="entry name" value="Znf_UBP"/>
</dbReference>
<evidence type="ECO:0000256" key="6">
    <source>
        <dbReference type="RuleBase" id="RU366025"/>
    </source>
</evidence>
<evidence type="ECO:0000256" key="2">
    <source>
        <dbReference type="ARBA" id="ARBA00022723"/>
    </source>
</evidence>
<dbReference type="PROSITE" id="PS00972">
    <property type="entry name" value="USP_1"/>
    <property type="match status" value="1"/>
</dbReference>
<dbReference type="InterPro" id="IPR001394">
    <property type="entry name" value="Peptidase_C19_UCH"/>
</dbReference>
<dbReference type="Proteomes" id="UP000001593">
    <property type="component" value="Unassembled WGS sequence"/>
</dbReference>
<dbReference type="PROSITE" id="PS50271">
    <property type="entry name" value="ZF_UBP"/>
    <property type="match status" value="1"/>
</dbReference>
<dbReference type="Pfam" id="PF00443">
    <property type="entry name" value="UCH"/>
    <property type="match status" value="1"/>
</dbReference>
<dbReference type="Gene3D" id="3.30.40.10">
    <property type="entry name" value="Zinc/RING finger domain, C3HC4 (zinc finger)"/>
    <property type="match status" value="1"/>
</dbReference>
<dbReference type="GO" id="GO:0005737">
    <property type="term" value="C:cytoplasm"/>
    <property type="evidence" value="ECO:0000318"/>
    <property type="project" value="GO_Central"/>
</dbReference>
<feature type="non-terminal residue" evidence="9">
    <location>
        <position position="452"/>
    </location>
</feature>
<evidence type="ECO:0000259" key="7">
    <source>
        <dbReference type="PROSITE" id="PS50235"/>
    </source>
</evidence>
<protein>
    <recommendedName>
        <fullName evidence="6">Ubiquitin carboxyl-terminal hydrolase</fullName>
        <ecNumber evidence="6">3.4.19.12</ecNumber>
    </recommendedName>
</protein>
<keyword evidence="6" id="KW-0788">Thiol protease</keyword>
<reference evidence="9 10" key="1">
    <citation type="journal article" date="2007" name="Science">
        <title>Sea anemone genome reveals ancestral eumetazoan gene repertoire and genomic organization.</title>
        <authorList>
            <person name="Putnam N.H."/>
            <person name="Srivastava M."/>
            <person name="Hellsten U."/>
            <person name="Dirks B."/>
            <person name="Chapman J."/>
            <person name="Salamov A."/>
            <person name="Terry A."/>
            <person name="Shapiro H."/>
            <person name="Lindquist E."/>
            <person name="Kapitonov V.V."/>
            <person name="Jurka J."/>
            <person name="Genikhovich G."/>
            <person name="Grigoriev I.V."/>
            <person name="Lucas S.M."/>
            <person name="Steele R.E."/>
            <person name="Finnerty J.R."/>
            <person name="Technau U."/>
            <person name="Martindale M.Q."/>
            <person name="Rokhsar D.S."/>
        </authorList>
    </citation>
    <scope>NUCLEOTIDE SEQUENCE [LARGE SCALE GENOMIC DNA]</scope>
    <source>
        <strain evidence="10">CH2 X CH6</strain>
    </source>
</reference>
<dbReference type="STRING" id="45351.A7SFT1"/>
<evidence type="ECO:0000256" key="3">
    <source>
        <dbReference type="ARBA" id="ARBA00022771"/>
    </source>
</evidence>
<dbReference type="InterPro" id="IPR050185">
    <property type="entry name" value="Ub_carboxyl-term_hydrolase"/>
</dbReference>
<dbReference type="MEROPS" id="C19.026"/>
<dbReference type="Pfam" id="PF02148">
    <property type="entry name" value="zf-UBP"/>
    <property type="match status" value="1"/>
</dbReference>
<name>A7SFT1_NEMVE</name>
<dbReference type="PROSITE" id="PS00973">
    <property type="entry name" value="USP_2"/>
    <property type="match status" value="1"/>
</dbReference>
<dbReference type="EC" id="3.4.19.12" evidence="6"/>
<keyword evidence="3 5" id="KW-0863">Zinc-finger</keyword>
<comment type="catalytic activity">
    <reaction evidence="1 6">
        <text>Thiol-dependent hydrolysis of ester, thioester, amide, peptide and isopeptide bonds formed by the C-terminal Gly of ubiquitin (a 76-residue protein attached to proteins as an intracellular targeting signal).</text>
        <dbReference type="EC" id="3.4.19.12"/>
    </reaction>
</comment>
<feature type="domain" description="USP" evidence="7">
    <location>
        <begin position="108"/>
        <end position="440"/>
    </location>
</feature>
<dbReference type="InterPro" id="IPR038765">
    <property type="entry name" value="Papain-like_cys_pep_sf"/>
</dbReference>
<comment type="similarity">
    <text evidence="6">Belongs to the peptidase C19 family.</text>
</comment>
<evidence type="ECO:0000313" key="10">
    <source>
        <dbReference type="Proteomes" id="UP000001593"/>
    </source>
</evidence>
<keyword evidence="6" id="KW-0833">Ubl conjugation pathway</keyword>
<sequence length="452" mass="52373">VCRSFKSPWICLRCGIVHCGRYVNAHAKSHCEKYPQHSVCLDQSLAAFCYSCDEFIINDTKGGDVQRVREIILERQNREAENAKKKRLISRTRFLRNQQNIGRIKQLPGLRNLGNTCFMNAVLQSLSNIQTFSCYFKDLPAFELRTDTSCEKNPYFTRSRKSDDGCLVEELRKVLCALWQGNCVSHSPEALFSTVWKVVPRFRGYQQQDAHEFMHYLMDRLHTELLLSQKACFGQDTIVTGIFGGILQSEVTCLTCMTESRKLDPFLDLSLEIPPEFQTRKAKSRENPFCQLEDCMKHFVALEKLAESELYMCLKCKKKEQSTKKFWIQRLPNVLCLHLKRFRFQAFLRSKIDTYVQFPIRGLDMSPYTLKGQEKGETKPVLYDLAAVVVHHGSGVSAGHYTTFAFHDGAWYNFNDSSVSRIDEEMVAKCKGYIFFYTRRHPDLSIIEKLRT</sequence>
<dbReference type="InterPro" id="IPR028889">
    <property type="entry name" value="USP"/>
</dbReference>
<dbReference type="EMBL" id="DS469646">
    <property type="protein sequence ID" value="EDO37466.1"/>
    <property type="molecule type" value="Genomic_DNA"/>
</dbReference>
<keyword evidence="6" id="KW-0378">Hydrolase</keyword>
<evidence type="ECO:0000313" key="9">
    <source>
        <dbReference type="EMBL" id="EDO37466.1"/>
    </source>
</evidence>
<dbReference type="InParanoid" id="A7SFT1"/>
<dbReference type="GO" id="GO:0006508">
    <property type="term" value="P:proteolysis"/>
    <property type="evidence" value="ECO:0007669"/>
    <property type="project" value="UniProtKB-KW"/>
</dbReference>
<dbReference type="GO" id="GO:0004843">
    <property type="term" value="F:cysteine-type deubiquitinase activity"/>
    <property type="evidence" value="ECO:0007669"/>
    <property type="project" value="UniProtKB-UniRule"/>
</dbReference>
<evidence type="ECO:0000256" key="4">
    <source>
        <dbReference type="ARBA" id="ARBA00022833"/>
    </source>
</evidence>
<evidence type="ECO:0000259" key="8">
    <source>
        <dbReference type="PROSITE" id="PS50271"/>
    </source>
</evidence>
<dbReference type="GO" id="GO:0016579">
    <property type="term" value="P:protein deubiquitination"/>
    <property type="evidence" value="ECO:0007669"/>
    <property type="project" value="InterPro"/>
</dbReference>
<evidence type="ECO:0000256" key="5">
    <source>
        <dbReference type="PROSITE-ProRule" id="PRU00502"/>
    </source>
</evidence>
<keyword evidence="10" id="KW-1185">Reference proteome</keyword>
<keyword evidence="4" id="KW-0862">Zinc</keyword>
<organism evidence="9 10">
    <name type="scientific">Nematostella vectensis</name>
    <name type="common">Starlet sea anemone</name>
    <dbReference type="NCBI Taxonomy" id="45351"/>
    <lineage>
        <taxon>Eukaryota</taxon>
        <taxon>Metazoa</taxon>
        <taxon>Cnidaria</taxon>
        <taxon>Anthozoa</taxon>
        <taxon>Hexacorallia</taxon>
        <taxon>Actiniaria</taxon>
        <taxon>Edwardsiidae</taxon>
        <taxon>Nematostella</taxon>
    </lineage>
</organism>
<accession>A7SFT1</accession>
<evidence type="ECO:0000256" key="1">
    <source>
        <dbReference type="ARBA" id="ARBA00000707"/>
    </source>
</evidence>
<dbReference type="HOGENOM" id="CLU_008279_13_2_1"/>
<dbReference type="PANTHER" id="PTHR21646">
    <property type="entry name" value="UBIQUITIN CARBOXYL-TERMINAL HYDROLASE"/>
    <property type="match status" value="1"/>
</dbReference>
<keyword evidence="6" id="KW-0645">Protease</keyword>
<gene>
    <name evidence="9" type="ORF">NEMVEDRAFT_v1g116658</name>
</gene>
<proteinExistence type="inferred from homology"/>
<dbReference type="InterPro" id="IPR013083">
    <property type="entry name" value="Znf_RING/FYVE/PHD"/>
</dbReference>
<dbReference type="GO" id="GO:0008270">
    <property type="term" value="F:zinc ion binding"/>
    <property type="evidence" value="ECO:0007669"/>
    <property type="project" value="UniProtKB-KW"/>
</dbReference>